<dbReference type="Gene3D" id="2.40.50.140">
    <property type="entry name" value="Nucleic acid-binding proteins"/>
    <property type="match status" value="1"/>
</dbReference>
<dbReference type="SUPFAM" id="SSF50249">
    <property type="entry name" value="Nucleic acid-binding proteins"/>
    <property type="match status" value="1"/>
</dbReference>
<feature type="binding site" evidence="15">
    <location>
        <begin position="68"/>
        <end position="72"/>
    </location>
    <ligand>
        <name>NAD(+)</name>
        <dbReference type="ChEBI" id="CHEBI:57540"/>
    </ligand>
</feature>
<dbReference type="GO" id="GO:0006260">
    <property type="term" value="P:DNA replication"/>
    <property type="evidence" value="ECO:0007669"/>
    <property type="project" value="UniProtKB-KW"/>
</dbReference>
<dbReference type="InterPro" id="IPR012340">
    <property type="entry name" value="NA-bd_OB-fold"/>
</dbReference>
<name>A0A7W4JWY3_9PROT</name>
<comment type="function">
    <text evidence="1 15">DNA ligase that catalyzes the formation of phosphodiester linkages between 5'-phosphoryl and 3'-hydroxyl groups in double-stranded DNA using NAD as a coenzyme and as the energy source for the reaction. It is essential for DNA replication and repair of damaged DNA.</text>
</comment>
<keyword evidence="5 15" id="KW-0235">DNA replication</keyword>
<evidence type="ECO:0000256" key="4">
    <source>
        <dbReference type="ARBA" id="ARBA00022598"/>
    </source>
</evidence>
<evidence type="ECO:0000256" key="10">
    <source>
        <dbReference type="ARBA" id="ARBA00023027"/>
    </source>
</evidence>
<evidence type="ECO:0000313" key="20">
    <source>
        <dbReference type="Proteomes" id="UP000530320"/>
    </source>
</evidence>
<feature type="binding site" evidence="15">
    <location>
        <begin position="117"/>
        <end position="118"/>
    </location>
    <ligand>
        <name>NAD(+)</name>
        <dbReference type="ChEBI" id="CHEBI:57540"/>
    </ligand>
</feature>
<dbReference type="Pfam" id="PF03119">
    <property type="entry name" value="DNA_ligase_ZBD"/>
    <property type="match status" value="1"/>
</dbReference>
<dbReference type="GO" id="GO:0046872">
    <property type="term" value="F:metal ion binding"/>
    <property type="evidence" value="ECO:0007669"/>
    <property type="project" value="UniProtKB-KW"/>
</dbReference>
<dbReference type="PANTHER" id="PTHR23389">
    <property type="entry name" value="CHROMOSOME TRANSMISSION FIDELITY FACTOR 18"/>
    <property type="match status" value="1"/>
</dbReference>
<dbReference type="InterPro" id="IPR001357">
    <property type="entry name" value="BRCT_dom"/>
</dbReference>
<evidence type="ECO:0000256" key="14">
    <source>
        <dbReference type="ARBA" id="ARBA00060881"/>
    </source>
</evidence>
<dbReference type="InterPro" id="IPR036420">
    <property type="entry name" value="BRCT_dom_sf"/>
</dbReference>
<evidence type="ECO:0000256" key="8">
    <source>
        <dbReference type="ARBA" id="ARBA00022833"/>
    </source>
</evidence>
<evidence type="ECO:0000256" key="6">
    <source>
        <dbReference type="ARBA" id="ARBA00022723"/>
    </source>
</evidence>
<keyword evidence="9 15" id="KW-0460">Magnesium</keyword>
<dbReference type="Proteomes" id="UP000530320">
    <property type="component" value="Unassembled WGS sequence"/>
</dbReference>
<feature type="active site" description="N6-AMP-lysine intermediate" evidence="15">
    <location>
        <position position="155"/>
    </location>
</feature>
<keyword evidence="12 15" id="KW-0464">Manganese</keyword>
<feature type="binding site" evidence="15">
    <location>
        <position position="352"/>
    </location>
    <ligand>
        <name>NAD(+)</name>
        <dbReference type="ChEBI" id="CHEBI:57540"/>
    </ligand>
</feature>
<keyword evidence="11 15" id="KW-0234">DNA repair</keyword>
<dbReference type="Gene3D" id="1.10.150.20">
    <property type="entry name" value="5' to 3' exonuclease, C-terminal subdomain"/>
    <property type="match status" value="2"/>
</dbReference>
<feature type="binding site" evidence="15">
    <location>
        <position position="472"/>
    </location>
    <ligand>
        <name>Zn(2+)</name>
        <dbReference type="ChEBI" id="CHEBI:29105"/>
    </ligand>
</feature>
<keyword evidence="8 15" id="KW-0862">Zinc</keyword>
<evidence type="ECO:0000256" key="16">
    <source>
        <dbReference type="RuleBase" id="RU000618"/>
    </source>
</evidence>
<gene>
    <name evidence="15 19" type="primary">ligA</name>
    <name evidence="19" type="ORF">HLH44_01970</name>
</gene>
<dbReference type="InterPro" id="IPR033136">
    <property type="entry name" value="DNA_ligase_CS"/>
</dbReference>
<evidence type="ECO:0000259" key="18">
    <source>
        <dbReference type="PROSITE" id="PS50172"/>
    </source>
</evidence>
<dbReference type="NCBIfam" id="NF005932">
    <property type="entry name" value="PRK07956.1"/>
    <property type="match status" value="1"/>
</dbReference>
<comment type="similarity">
    <text evidence="14 15">Belongs to the NAD-dependent DNA ligase family. LigA subfamily.</text>
</comment>
<evidence type="ECO:0000313" key="19">
    <source>
        <dbReference type="EMBL" id="MBB2196243.1"/>
    </source>
</evidence>
<dbReference type="Gene3D" id="6.20.10.30">
    <property type="match status" value="1"/>
</dbReference>
<keyword evidence="6 15" id="KW-0479">Metal-binding</keyword>
<organism evidence="19 20">
    <name type="scientific">Gluconacetobacter dulcium</name>
    <dbReference type="NCBI Taxonomy" id="2729096"/>
    <lineage>
        <taxon>Bacteria</taxon>
        <taxon>Pseudomonadati</taxon>
        <taxon>Pseudomonadota</taxon>
        <taxon>Alphaproteobacteria</taxon>
        <taxon>Acetobacterales</taxon>
        <taxon>Acetobacteraceae</taxon>
        <taxon>Gluconacetobacter</taxon>
    </lineage>
</organism>
<feature type="binding site" evidence="15">
    <location>
        <position position="153"/>
    </location>
    <ligand>
        <name>NAD(+)</name>
        <dbReference type="ChEBI" id="CHEBI:57540"/>
    </ligand>
</feature>
<evidence type="ECO:0000256" key="12">
    <source>
        <dbReference type="ARBA" id="ARBA00023211"/>
    </source>
</evidence>
<feature type="binding site" evidence="15">
    <location>
        <position position="212"/>
    </location>
    <ligand>
        <name>NAD(+)</name>
        <dbReference type="ChEBI" id="CHEBI:57540"/>
    </ligand>
</feature>
<dbReference type="Gene3D" id="3.40.50.10190">
    <property type="entry name" value="BRCT domain"/>
    <property type="match status" value="1"/>
</dbReference>
<evidence type="ECO:0000256" key="2">
    <source>
        <dbReference type="ARBA" id="ARBA00012722"/>
    </source>
</evidence>
<evidence type="ECO:0000256" key="3">
    <source>
        <dbReference type="ARBA" id="ARBA00013308"/>
    </source>
</evidence>
<dbReference type="Gene3D" id="3.30.470.30">
    <property type="entry name" value="DNA ligase/mRNA capping enzyme"/>
    <property type="match status" value="1"/>
</dbReference>
<dbReference type="EC" id="6.5.1.2" evidence="2 15"/>
<dbReference type="Pfam" id="PF03120">
    <property type="entry name" value="OB_DNA_ligase"/>
    <property type="match status" value="1"/>
</dbReference>
<keyword evidence="7 15" id="KW-0227">DNA damage</keyword>
<dbReference type="GO" id="GO:0005829">
    <property type="term" value="C:cytosol"/>
    <property type="evidence" value="ECO:0007669"/>
    <property type="project" value="TreeGrafter"/>
</dbReference>
<dbReference type="PIRSF" id="PIRSF001604">
    <property type="entry name" value="LigA"/>
    <property type="match status" value="1"/>
</dbReference>
<dbReference type="PROSITE" id="PS01055">
    <property type="entry name" value="DNA_LIGASE_N1"/>
    <property type="match status" value="1"/>
</dbReference>
<feature type="binding site" evidence="15">
    <location>
        <position position="448"/>
    </location>
    <ligand>
        <name>Zn(2+)</name>
        <dbReference type="ChEBI" id="CHEBI:29105"/>
    </ligand>
</feature>
<dbReference type="InterPro" id="IPR004149">
    <property type="entry name" value="Znf_DNAligase_C4"/>
</dbReference>
<evidence type="ECO:0000256" key="15">
    <source>
        <dbReference type="HAMAP-Rule" id="MF_01588"/>
    </source>
</evidence>
<dbReference type="InterPro" id="IPR001679">
    <property type="entry name" value="DNA_ligase"/>
</dbReference>
<feature type="binding site" evidence="15">
    <location>
        <position position="451"/>
    </location>
    <ligand>
        <name>Zn(2+)</name>
        <dbReference type="ChEBI" id="CHEBI:29105"/>
    </ligand>
</feature>
<dbReference type="FunFam" id="2.40.50.140:FF:000012">
    <property type="entry name" value="DNA ligase"/>
    <property type="match status" value="1"/>
</dbReference>
<dbReference type="InterPro" id="IPR018239">
    <property type="entry name" value="DNA_ligase_AS"/>
</dbReference>
<proteinExistence type="inferred from homology"/>
<dbReference type="NCBIfam" id="TIGR00575">
    <property type="entry name" value="dnlj"/>
    <property type="match status" value="1"/>
</dbReference>
<dbReference type="GO" id="GO:0003911">
    <property type="term" value="F:DNA ligase (NAD+) activity"/>
    <property type="evidence" value="ECO:0007669"/>
    <property type="project" value="UniProtKB-UniRule"/>
</dbReference>
<sequence>MSPAPGTDTPDPATPDSATPDSATPDSAALDPKDLTAAQAAAELERLAHLLPRLDRAYYEHDAPAVSDAEYDALRRRNLAIEERFPRLRRPDSPSLHVGVTPAPTFSRHRHLVPMLSLDNAFDREEFESFVTRAARFLGLDEDRTRALRFVAEPKIDGLSISLTYEHGRFVRGTTRGDGTEGEDVTANLRTLKDLPHTLKGPAPALIEIRGEVFLSKPAFLAINEAQASAGQKLFANPRNAAAGSLRQLDPTITARRPLSLFAYAQGFSSERVADTHARYLDRLRDWGFTVNPLSKIVESATEAEAFMDDIARERSGLEYDIDGVVYKIDDLALQDRLGFVGRAPRWAIAWKFPAEQAITRLTHIDIQVGRTGALTPVAILEPVNVGGVIVTRATLHNEDEIERKDVRAGDLVQIQRAGDVIPQILGVVPRKEGDPPRGAPFAFPHTCPICHAHAERPPGEVVWRCTGGLTCPAQVVERLIHFVSRDAFDIDGLGERTITEFHADGLLKTPADIFRLPNHEEDIARREGWGALSARNLTAAIRARQTIPLARFIYALGIRRIGSSNARLLARHYGSYANWRAQMLAATTIGSDARLALGSITGIGGAIADELASFFLESHNLATLDDLTAMLTTIEDEEPQSEGTLSGKTIVFTGTLTTMTRPEAKAIAERLGARVTDSVSKKTDLVVLGTDAGSKARKAAELGLDTLDEPGWRELAGLSPA</sequence>
<dbReference type="SUPFAM" id="SSF56091">
    <property type="entry name" value="DNA ligase/mRNA capping enzyme, catalytic domain"/>
    <property type="match status" value="1"/>
</dbReference>
<dbReference type="Pfam" id="PF01653">
    <property type="entry name" value="DNA_ligase_aden"/>
    <property type="match status" value="1"/>
</dbReference>
<evidence type="ECO:0000256" key="1">
    <source>
        <dbReference type="ARBA" id="ARBA00004067"/>
    </source>
</evidence>
<dbReference type="AlphaFoldDB" id="A0A7W4JWY3"/>
<dbReference type="Gene3D" id="1.10.287.610">
    <property type="entry name" value="Helix hairpin bin"/>
    <property type="match status" value="1"/>
</dbReference>
<keyword evidence="4 15" id="KW-0436">Ligase</keyword>
<accession>A0A7W4JWY3</accession>
<dbReference type="Pfam" id="PF00533">
    <property type="entry name" value="BRCT"/>
    <property type="match status" value="1"/>
</dbReference>
<feature type="binding site" evidence="15">
    <location>
        <position position="328"/>
    </location>
    <ligand>
        <name>NAD(+)</name>
        <dbReference type="ChEBI" id="CHEBI:57540"/>
    </ligand>
</feature>
<dbReference type="InterPro" id="IPR013840">
    <property type="entry name" value="DNAligase_N"/>
</dbReference>
<dbReference type="InterPro" id="IPR004150">
    <property type="entry name" value="NAD_DNA_ligase_OB"/>
</dbReference>
<dbReference type="InterPro" id="IPR013839">
    <property type="entry name" value="DNAligase_adenylation"/>
</dbReference>
<evidence type="ECO:0000256" key="11">
    <source>
        <dbReference type="ARBA" id="ARBA00023204"/>
    </source>
</evidence>
<dbReference type="EMBL" id="JABEQP010000001">
    <property type="protein sequence ID" value="MBB2196243.1"/>
    <property type="molecule type" value="Genomic_DNA"/>
</dbReference>
<dbReference type="GO" id="GO:0006281">
    <property type="term" value="P:DNA repair"/>
    <property type="evidence" value="ECO:0007669"/>
    <property type="project" value="UniProtKB-KW"/>
</dbReference>
<dbReference type="CDD" id="cd00114">
    <property type="entry name" value="LIGANc"/>
    <property type="match status" value="1"/>
</dbReference>
<dbReference type="PANTHER" id="PTHR23389:SF9">
    <property type="entry name" value="DNA LIGASE"/>
    <property type="match status" value="1"/>
</dbReference>
<feature type="binding site" evidence="15">
    <location>
        <position position="176"/>
    </location>
    <ligand>
        <name>NAD(+)</name>
        <dbReference type="ChEBI" id="CHEBI:57540"/>
    </ligand>
</feature>
<dbReference type="SMART" id="SM00532">
    <property type="entry name" value="LIGANc"/>
    <property type="match status" value="1"/>
</dbReference>
<comment type="cofactor">
    <cofactor evidence="15">
        <name>Mg(2+)</name>
        <dbReference type="ChEBI" id="CHEBI:18420"/>
    </cofactor>
    <cofactor evidence="15">
        <name>Mn(2+)</name>
        <dbReference type="ChEBI" id="CHEBI:29035"/>
    </cofactor>
</comment>
<comment type="caution">
    <text evidence="15">Lacks conserved residue(s) required for the propagation of feature annotation.</text>
</comment>
<evidence type="ECO:0000256" key="17">
    <source>
        <dbReference type="SAM" id="MobiDB-lite"/>
    </source>
</evidence>
<dbReference type="FunFam" id="3.30.470.30:FF:000001">
    <property type="entry name" value="DNA ligase"/>
    <property type="match status" value="1"/>
</dbReference>
<evidence type="ECO:0000256" key="5">
    <source>
        <dbReference type="ARBA" id="ARBA00022705"/>
    </source>
</evidence>
<dbReference type="SUPFAM" id="SSF52113">
    <property type="entry name" value="BRCT domain"/>
    <property type="match status" value="1"/>
</dbReference>
<dbReference type="InterPro" id="IPR010994">
    <property type="entry name" value="RuvA_2-like"/>
</dbReference>
<evidence type="ECO:0000256" key="7">
    <source>
        <dbReference type="ARBA" id="ARBA00022763"/>
    </source>
</evidence>
<dbReference type="RefSeq" id="WP_183007896.1">
    <property type="nucleotide sequence ID" value="NZ_JABEQP010000001.1"/>
</dbReference>
<dbReference type="SUPFAM" id="SSF47781">
    <property type="entry name" value="RuvA domain 2-like"/>
    <property type="match status" value="1"/>
</dbReference>
<reference evidence="19 20" key="1">
    <citation type="submission" date="2020-04" db="EMBL/GenBank/DDBJ databases">
        <title>Description of novel Gluconacetobacter.</title>
        <authorList>
            <person name="Sombolestani A."/>
        </authorList>
    </citation>
    <scope>NUCLEOTIDE SEQUENCE [LARGE SCALE GENOMIC DNA]</scope>
    <source>
        <strain evidence="19 20">LMG 22058</strain>
    </source>
</reference>
<feature type="region of interest" description="Disordered" evidence="17">
    <location>
        <begin position="1"/>
        <end position="33"/>
    </location>
</feature>
<dbReference type="PROSITE" id="PS50172">
    <property type="entry name" value="BRCT"/>
    <property type="match status" value="1"/>
</dbReference>
<dbReference type="Pfam" id="PF12826">
    <property type="entry name" value="HHH_2"/>
    <property type="match status" value="1"/>
</dbReference>
<feature type="domain" description="BRCT" evidence="18">
    <location>
        <begin position="641"/>
        <end position="713"/>
    </location>
</feature>
<dbReference type="PROSITE" id="PS01056">
    <property type="entry name" value="DNA_LIGASE_N2"/>
    <property type="match status" value="1"/>
</dbReference>
<dbReference type="InterPro" id="IPR041663">
    <property type="entry name" value="DisA/LigA_HHH"/>
</dbReference>
<dbReference type="SMART" id="SM00292">
    <property type="entry name" value="BRCT"/>
    <property type="match status" value="1"/>
</dbReference>
<evidence type="ECO:0000256" key="9">
    <source>
        <dbReference type="ARBA" id="ARBA00022842"/>
    </source>
</evidence>
<evidence type="ECO:0000256" key="13">
    <source>
        <dbReference type="ARBA" id="ARBA00034005"/>
    </source>
</evidence>
<protein>
    <recommendedName>
        <fullName evidence="3 15">DNA ligase</fullName>
        <ecNumber evidence="2 15">6.5.1.2</ecNumber>
    </recommendedName>
    <alternativeName>
        <fullName evidence="15">Polydeoxyribonucleotide synthase [NAD(+)]</fullName>
    </alternativeName>
</protein>
<keyword evidence="10 15" id="KW-0520">NAD</keyword>
<comment type="catalytic activity">
    <reaction evidence="13 15 16">
        <text>NAD(+) + (deoxyribonucleotide)n-3'-hydroxyl + 5'-phospho-(deoxyribonucleotide)m = (deoxyribonucleotide)n+m + AMP + beta-nicotinamide D-nucleotide.</text>
        <dbReference type="EC" id="6.5.1.2"/>
    </reaction>
</comment>
<dbReference type="HAMAP" id="MF_01588">
    <property type="entry name" value="DNA_ligase_A"/>
    <property type="match status" value="1"/>
</dbReference>
<comment type="caution">
    <text evidence="19">The sequence shown here is derived from an EMBL/GenBank/DDBJ whole genome shotgun (WGS) entry which is preliminary data.</text>
</comment>
<dbReference type="CDD" id="cd17748">
    <property type="entry name" value="BRCT_DNA_ligase_like"/>
    <property type="match status" value="1"/>
</dbReference>